<feature type="compositionally biased region" description="Low complexity" evidence="1">
    <location>
        <begin position="45"/>
        <end position="61"/>
    </location>
</feature>
<reference evidence="2 3" key="1">
    <citation type="submission" date="2017-07" db="EMBL/GenBank/DDBJ databases">
        <title>Isolation and whole genome analysis of endospore-forming bacteria from heroin.</title>
        <authorList>
            <person name="Kalinowski J."/>
            <person name="Ahrens B."/>
            <person name="Al-Dilaimi A."/>
            <person name="Winkler A."/>
            <person name="Wibberg D."/>
            <person name="Schleenbecker U."/>
            <person name="Ruckert C."/>
            <person name="Wolfel R."/>
            <person name="Grass G."/>
        </authorList>
    </citation>
    <scope>NUCLEOTIDE SEQUENCE [LARGE SCALE GENOMIC DNA]</scope>
    <source>
        <strain evidence="2 3">7523-2</strain>
    </source>
</reference>
<dbReference type="Proteomes" id="UP000216133">
    <property type="component" value="Unassembled WGS sequence"/>
</dbReference>
<dbReference type="InterPro" id="IPR025555">
    <property type="entry name" value="YppG"/>
</dbReference>
<dbReference type="AlphaFoldDB" id="A0A268RW33"/>
<evidence type="ECO:0000313" key="3">
    <source>
        <dbReference type="Proteomes" id="UP000216133"/>
    </source>
</evidence>
<comment type="caution">
    <text evidence="2">The sequence shown here is derived from an EMBL/GenBank/DDBJ whole genome shotgun (WGS) entry which is preliminary data.</text>
</comment>
<evidence type="ECO:0008006" key="4">
    <source>
        <dbReference type="Google" id="ProtNLM"/>
    </source>
</evidence>
<gene>
    <name evidence="2" type="ORF">CHH61_18810</name>
</gene>
<dbReference type="EMBL" id="NPBS01000110">
    <property type="protein sequence ID" value="PAF24440.1"/>
    <property type="molecule type" value="Genomic_DNA"/>
</dbReference>
<organism evidence="2 3">
    <name type="scientific">Shouchella clausii</name>
    <name type="common">Alkalihalobacillus clausii</name>
    <dbReference type="NCBI Taxonomy" id="79880"/>
    <lineage>
        <taxon>Bacteria</taxon>
        <taxon>Bacillati</taxon>
        <taxon>Bacillota</taxon>
        <taxon>Bacilli</taxon>
        <taxon>Bacillales</taxon>
        <taxon>Bacillaceae</taxon>
        <taxon>Shouchella</taxon>
    </lineage>
</organism>
<accession>A0A268RW33</accession>
<dbReference type="Pfam" id="PF14179">
    <property type="entry name" value="YppG"/>
    <property type="match status" value="1"/>
</dbReference>
<evidence type="ECO:0000256" key="1">
    <source>
        <dbReference type="SAM" id="MobiDB-lite"/>
    </source>
</evidence>
<protein>
    <recommendedName>
        <fullName evidence="4">YppG-like protein</fullName>
    </recommendedName>
</protein>
<evidence type="ECO:0000313" key="2">
    <source>
        <dbReference type="EMBL" id="PAF24440.1"/>
    </source>
</evidence>
<sequence length="111" mass="13054">MKGGYAMFPAPRRPYHQQMSHHNQAFLQRQQPGFQHPPYQRRPYRQMPQPFQQSGFPQQAAPKKKSIWTAPFTDDEGKFDLSRTATSVDKFVKTFQQVSPYVSRISSFFTR</sequence>
<feature type="region of interest" description="Disordered" evidence="1">
    <location>
        <begin position="33"/>
        <end position="64"/>
    </location>
</feature>
<name>A0A268RW33_SHOCL</name>
<proteinExistence type="predicted"/>